<name>A0A8H6ZPT1_PLEOS</name>
<dbReference type="AlphaFoldDB" id="A0A8H6ZPT1"/>
<dbReference type="VEuPathDB" id="FungiDB:PC9H_008947"/>
<protein>
    <recommendedName>
        <fullName evidence="4">Chromo domain-containing protein</fullName>
    </recommendedName>
</protein>
<dbReference type="Proteomes" id="UP000623687">
    <property type="component" value="Unassembled WGS sequence"/>
</dbReference>
<dbReference type="EMBL" id="JACETU010000006">
    <property type="protein sequence ID" value="KAF7426578.1"/>
    <property type="molecule type" value="Genomic_DNA"/>
</dbReference>
<evidence type="ECO:0000313" key="2">
    <source>
        <dbReference type="EMBL" id="KAF7426578.1"/>
    </source>
</evidence>
<accession>A0A8H6ZPT1</accession>
<feature type="region of interest" description="Disordered" evidence="1">
    <location>
        <begin position="117"/>
        <end position="191"/>
    </location>
</feature>
<feature type="compositionally biased region" description="Basic and acidic residues" evidence="1">
    <location>
        <begin position="156"/>
        <end position="173"/>
    </location>
</feature>
<proteinExistence type="predicted"/>
<feature type="compositionally biased region" description="Basic and acidic residues" evidence="1">
    <location>
        <begin position="117"/>
        <end position="136"/>
    </location>
</feature>
<dbReference type="SUPFAM" id="SSF54160">
    <property type="entry name" value="Chromo domain-like"/>
    <property type="match status" value="1"/>
</dbReference>
<keyword evidence="3" id="KW-1185">Reference proteome</keyword>
<comment type="caution">
    <text evidence="2">The sequence shown here is derived from an EMBL/GenBank/DDBJ whole genome shotgun (WGS) entry which is preliminary data.</text>
</comment>
<dbReference type="InterPro" id="IPR016197">
    <property type="entry name" value="Chromo-like_dom_sf"/>
</dbReference>
<organism evidence="2 3">
    <name type="scientific">Pleurotus ostreatus</name>
    <name type="common">Oyster mushroom</name>
    <name type="synonym">White-rot fungus</name>
    <dbReference type="NCBI Taxonomy" id="5322"/>
    <lineage>
        <taxon>Eukaryota</taxon>
        <taxon>Fungi</taxon>
        <taxon>Dikarya</taxon>
        <taxon>Basidiomycota</taxon>
        <taxon>Agaricomycotina</taxon>
        <taxon>Agaricomycetes</taxon>
        <taxon>Agaricomycetidae</taxon>
        <taxon>Agaricales</taxon>
        <taxon>Pleurotineae</taxon>
        <taxon>Pleurotaceae</taxon>
        <taxon>Pleurotus</taxon>
    </lineage>
</organism>
<dbReference type="GeneID" id="59378765"/>
<evidence type="ECO:0008006" key="4">
    <source>
        <dbReference type="Google" id="ProtNLM"/>
    </source>
</evidence>
<sequence>MKARKSKKLAASPDQEYVVGECSTSSFLGKESSSFHSDKIIGAMLCGPLEKSDDTQTLVFWSKWIYYVQWQECSKENYTWEPIGSFEARNKKEDDSFFIQDFWQAIKSSGHAKVGEKVWLNEEEKDPASDGLREQKGAGSTPEPGGSSKKAKRRKLNEEEKDPTSDGLREQKGARSTPEPGGSSKKAKRPALRQLLESWQVTSEDYMFAAYRRRTPTPPLLDSLLIDYATADEPATLGESSASELLGHSTKLSGTLRTLLCLMRTAAAPLAFSSPSEASILEASCIHYGLRGYRRRQAIGAQPSKAYHPDSNTSYPYHTRNADGVLYLQYLRCQTSVLHAIDVERPRRRVLESVSLGTCTRVGQRYPMLKARARSGYGARKTHLMSPRRPYRRRPKGSTVICVQLQGVTVNGVQFQHIHAQTSLVSRVASRLVDAWEATPSARSRGSLNYCTSIVSLSCLENRRGQHFLPHDGPKAQTPKRGSQRKPATSTYRSACFPALLLHTPHESTGCWVFTIPRHPAIRRKYQQQPPHSDEIRAI</sequence>
<evidence type="ECO:0000313" key="3">
    <source>
        <dbReference type="Proteomes" id="UP000623687"/>
    </source>
</evidence>
<evidence type="ECO:0000256" key="1">
    <source>
        <dbReference type="SAM" id="MobiDB-lite"/>
    </source>
</evidence>
<dbReference type="RefSeq" id="XP_036629882.1">
    <property type="nucleotide sequence ID" value="XM_036778454.1"/>
</dbReference>
<feature type="region of interest" description="Disordered" evidence="1">
    <location>
        <begin position="466"/>
        <end position="488"/>
    </location>
</feature>
<reference evidence="2" key="1">
    <citation type="submission" date="2019-07" db="EMBL/GenBank/DDBJ databases">
        <authorList>
            <person name="Palmer J.M."/>
        </authorList>
    </citation>
    <scope>NUCLEOTIDE SEQUENCE</scope>
    <source>
        <strain evidence="2">PC9</strain>
    </source>
</reference>
<gene>
    <name evidence="2" type="ORF">PC9H_008947</name>
</gene>